<proteinExistence type="predicted"/>
<dbReference type="Proteomes" id="UP000264353">
    <property type="component" value="Chromosome A2"/>
</dbReference>
<accession>A0A398AC13</accession>
<feature type="non-terminal residue" evidence="1">
    <location>
        <position position="1"/>
    </location>
</feature>
<evidence type="ECO:0000313" key="1">
    <source>
        <dbReference type="EMBL" id="RID74388.1"/>
    </source>
</evidence>
<name>A0A398AC13_BRACM</name>
<evidence type="ECO:0000313" key="2">
    <source>
        <dbReference type="Proteomes" id="UP000264353"/>
    </source>
</evidence>
<gene>
    <name evidence="1" type="ORF">BRARA_B01489</name>
</gene>
<reference evidence="1 2" key="1">
    <citation type="submission" date="2018-06" db="EMBL/GenBank/DDBJ databases">
        <title>WGS assembly of Brassica rapa FPsc.</title>
        <authorList>
            <person name="Bowman J."/>
            <person name="Kohchi T."/>
            <person name="Yamato K."/>
            <person name="Jenkins J."/>
            <person name="Shu S."/>
            <person name="Ishizaki K."/>
            <person name="Yamaoka S."/>
            <person name="Nishihama R."/>
            <person name="Nakamura Y."/>
            <person name="Berger F."/>
            <person name="Adam C."/>
            <person name="Aki S."/>
            <person name="Althoff F."/>
            <person name="Araki T."/>
            <person name="Arteaga-Vazquez M."/>
            <person name="Balasubrmanian S."/>
            <person name="Bauer D."/>
            <person name="Boehm C."/>
            <person name="Briginshaw L."/>
            <person name="Caballero-Perez J."/>
            <person name="Catarino B."/>
            <person name="Chen F."/>
            <person name="Chiyoda S."/>
            <person name="Chovatia M."/>
            <person name="Davies K."/>
            <person name="Delmans M."/>
            <person name="Demura T."/>
            <person name="Dierschke T."/>
            <person name="Dolan L."/>
            <person name="Dorantes-Acosta A."/>
            <person name="Eklund D."/>
            <person name="Florent S."/>
            <person name="Flores-Sandoval E."/>
            <person name="Fujiyama A."/>
            <person name="Fukuzawa H."/>
            <person name="Galik B."/>
            <person name="Grimanelli D."/>
            <person name="Grimwood J."/>
            <person name="Grossniklaus U."/>
            <person name="Hamada T."/>
            <person name="Haseloff J."/>
            <person name="Hetherington A."/>
            <person name="Higo A."/>
            <person name="Hirakawa Y."/>
            <person name="Hundley H."/>
            <person name="Ikeda Y."/>
            <person name="Inoue K."/>
            <person name="Inoue S."/>
            <person name="Ishida S."/>
            <person name="Jia Q."/>
            <person name="Kakita M."/>
            <person name="Kanazawa T."/>
            <person name="Kawai Y."/>
            <person name="Kawashima T."/>
            <person name="Kennedy M."/>
            <person name="Kinose K."/>
            <person name="Kinoshita T."/>
            <person name="Kohara Y."/>
            <person name="Koide E."/>
            <person name="Komatsu K."/>
            <person name="Kopischke S."/>
            <person name="Kubo M."/>
            <person name="Kyozuka J."/>
            <person name="Lagercrantz U."/>
            <person name="Lin S."/>
            <person name="Lindquist E."/>
            <person name="Lipzen A."/>
            <person name="Lu C."/>
            <person name="Luna E."/>
            <person name="Martienssen R."/>
            <person name="Minamino N."/>
            <person name="Mizutani M."/>
            <person name="Mizutani M."/>
            <person name="Mochizuki N."/>
            <person name="Monte I."/>
            <person name="Mosher R."/>
            <person name="Nagasaki H."/>
            <person name="Nakagami H."/>
            <person name="Naramoto S."/>
            <person name="Nishitani K."/>
            <person name="Ohtani M."/>
            <person name="Okamoto T."/>
            <person name="Okumura M."/>
            <person name="Phillips J."/>
            <person name="Pollak B."/>
            <person name="Reinders A."/>
            <person name="Roevekamp M."/>
            <person name="Sano R."/>
            <person name="Sawa S."/>
            <person name="Schmid M."/>
            <person name="Shirakawa M."/>
            <person name="Solano R."/>
            <person name="Spunde A."/>
            <person name="Suetsugu N."/>
            <person name="Sugano S."/>
            <person name="Sugiyama A."/>
            <person name="Sun R."/>
            <person name="Suzuki Y."/>
            <person name="Takenaka M."/>
            <person name="Takezawa D."/>
            <person name="Tomogane H."/>
            <person name="Tsuzuki M."/>
            <person name="Ueda T."/>
            <person name="Umeda M."/>
            <person name="Ward J."/>
            <person name="Watanabe Y."/>
            <person name="Yazaki K."/>
            <person name="Yokoyama R."/>
            <person name="Yoshitake Y."/>
            <person name="Yotsui I."/>
            <person name="Zachgo S."/>
            <person name="Schmutz J."/>
        </authorList>
    </citation>
    <scope>NUCLEOTIDE SEQUENCE [LARGE SCALE GENOMIC DNA]</scope>
    <source>
        <strain evidence="2">cv. B-3</strain>
    </source>
</reference>
<dbReference type="AlphaFoldDB" id="A0A398AC13"/>
<organism evidence="1 2">
    <name type="scientific">Brassica campestris</name>
    <name type="common">Field mustard</name>
    <dbReference type="NCBI Taxonomy" id="3711"/>
    <lineage>
        <taxon>Eukaryota</taxon>
        <taxon>Viridiplantae</taxon>
        <taxon>Streptophyta</taxon>
        <taxon>Embryophyta</taxon>
        <taxon>Tracheophyta</taxon>
        <taxon>Spermatophyta</taxon>
        <taxon>Magnoliopsida</taxon>
        <taxon>eudicotyledons</taxon>
        <taxon>Gunneridae</taxon>
        <taxon>Pentapetalae</taxon>
        <taxon>rosids</taxon>
        <taxon>malvids</taxon>
        <taxon>Brassicales</taxon>
        <taxon>Brassicaceae</taxon>
        <taxon>Brassiceae</taxon>
        <taxon>Brassica</taxon>
    </lineage>
</organism>
<protein>
    <submittedName>
        <fullName evidence="1">Uncharacterized protein</fullName>
    </submittedName>
</protein>
<dbReference type="EMBL" id="CM010629">
    <property type="protein sequence ID" value="RID74388.1"/>
    <property type="molecule type" value="Genomic_DNA"/>
</dbReference>
<sequence>DERRKREGETEVPGSVGVRDVCCRKFRGQKPKIESDVETHPSLIYRPFCMVFLWVTFEILRKQATFRMRRHHIPYIYNSI</sequence>